<evidence type="ECO:0000256" key="3">
    <source>
        <dbReference type="PIRSR" id="PIRSR001434-2"/>
    </source>
</evidence>
<evidence type="ECO:0000256" key="2">
    <source>
        <dbReference type="ARBA" id="ARBA00022898"/>
    </source>
</evidence>
<comment type="caution">
    <text evidence="5">The sequence shown here is derived from an EMBL/GenBank/DDBJ whole genome shotgun (WGS) entry which is preliminary data.</text>
</comment>
<feature type="modified residue" description="N6-(pyridoxal phosphate)lysine" evidence="3">
    <location>
        <position position="207"/>
    </location>
</feature>
<dbReference type="PANTHER" id="PTHR11808">
    <property type="entry name" value="TRANS-SULFURATION ENZYME FAMILY MEMBER"/>
    <property type="match status" value="1"/>
</dbReference>
<dbReference type="GO" id="GO:0005737">
    <property type="term" value="C:cytoplasm"/>
    <property type="evidence" value="ECO:0007669"/>
    <property type="project" value="TreeGrafter"/>
</dbReference>
<dbReference type="InterPro" id="IPR015421">
    <property type="entry name" value="PyrdxlP-dep_Trfase_major"/>
</dbReference>
<name>A0A167XA76_9EURO</name>
<proteinExistence type="inferred from homology"/>
<protein>
    <submittedName>
        <fullName evidence="5">Cystathionine gamma-synthase</fullName>
    </submittedName>
</protein>
<dbReference type="SUPFAM" id="SSF53383">
    <property type="entry name" value="PLP-dependent transferases"/>
    <property type="match status" value="1"/>
</dbReference>
<dbReference type="PANTHER" id="PTHR11808:SF35">
    <property type="entry name" value="CYSTATHIONINE GAMMA-SYNTHASE (AFU_ORTHOLOGUE AFUA_7G01590)"/>
    <property type="match status" value="1"/>
</dbReference>
<keyword evidence="2 3" id="KW-0663">Pyridoxal phosphate</keyword>
<evidence type="ECO:0000256" key="1">
    <source>
        <dbReference type="ARBA" id="ARBA00001933"/>
    </source>
</evidence>
<dbReference type="PROSITE" id="PS00868">
    <property type="entry name" value="CYS_MET_METAB_PP"/>
    <property type="match status" value="1"/>
</dbReference>
<dbReference type="AlphaFoldDB" id="A0A167XA76"/>
<evidence type="ECO:0000256" key="4">
    <source>
        <dbReference type="RuleBase" id="RU362118"/>
    </source>
</evidence>
<organism evidence="5 6">
    <name type="scientific">Ascosphaera apis ARSEF 7405</name>
    <dbReference type="NCBI Taxonomy" id="392613"/>
    <lineage>
        <taxon>Eukaryota</taxon>
        <taxon>Fungi</taxon>
        <taxon>Dikarya</taxon>
        <taxon>Ascomycota</taxon>
        <taxon>Pezizomycotina</taxon>
        <taxon>Eurotiomycetes</taxon>
        <taxon>Eurotiomycetidae</taxon>
        <taxon>Onygenales</taxon>
        <taxon>Ascosphaeraceae</taxon>
        <taxon>Ascosphaera</taxon>
    </lineage>
</organism>
<gene>
    <name evidence="5" type="ORF">AAP_04178</name>
</gene>
<comment type="cofactor">
    <cofactor evidence="1 4">
        <name>pyridoxal 5'-phosphate</name>
        <dbReference type="ChEBI" id="CHEBI:597326"/>
    </cofactor>
</comment>
<sequence>MSSQRQCVQGGSSTQAIHADIPFAQTSDVAPPIHTATTFCYSSDPDKLVPAADLESEIPTGQYIYSRLSSPNTTRLEAILTSLLHAPSLVYSSGLSAAHAALVCLNPKRVSIGNGYHGVHGVLDIMTRLNGMKQLPLNCNAEELSEGDVVWLETPVNPDGISFNIKEYAEKAHSRGAYLVIDSTFAPPGLQDPFEFGADMVMHSGTKYIGGHSDMLCGVLATHDKKWLHTLAEDRLLLGSVMGSLEGWLGIRSLRTLDVRVARLSQNAGNLVSWIHESLNSSEPSEDDKVIQTVVESITHSSLQKDDMEWLSKQMPNGFGPVFSIVLKTENAARRLPSKLKLFSHATSLGGVESLIEWRAMSDTTVDRRLLRLSIGLENWEDLKADLLSGFKALARESA</sequence>
<dbReference type="GO" id="GO:0016846">
    <property type="term" value="F:carbon-sulfur lyase activity"/>
    <property type="evidence" value="ECO:0007669"/>
    <property type="project" value="TreeGrafter"/>
</dbReference>
<comment type="similarity">
    <text evidence="4">Belongs to the trans-sulfuration enzymes family.</text>
</comment>
<dbReference type="InterPro" id="IPR000277">
    <property type="entry name" value="Cys/Met-Metab_PyrdxlP-dep_enz"/>
</dbReference>
<dbReference type="InterPro" id="IPR054542">
    <property type="entry name" value="Cys_met_metab_PP"/>
</dbReference>
<dbReference type="PIRSF" id="PIRSF001434">
    <property type="entry name" value="CGS"/>
    <property type="match status" value="1"/>
</dbReference>
<dbReference type="GO" id="GO:0030170">
    <property type="term" value="F:pyridoxal phosphate binding"/>
    <property type="evidence" value="ECO:0007669"/>
    <property type="project" value="InterPro"/>
</dbReference>
<dbReference type="Gene3D" id="3.90.1150.10">
    <property type="entry name" value="Aspartate Aminotransferase, domain 1"/>
    <property type="match status" value="1"/>
</dbReference>
<evidence type="ECO:0000313" key="5">
    <source>
        <dbReference type="EMBL" id="KZZ89827.1"/>
    </source>
</evidence>
<dbReference type="Proteomes" id="UP000242877">
    <property type="component" value="Unassembled WGS sequence"/>
</dbReference>
<dbReference type="OrthoDB" id="3512640at2759"/>
<dbReference type="FunFam" id="3.40.640.10:FF:000072">
    <property type="entry name" value="Putative cystathionine beta-lyase"/>
    <property type="match status" value="1"/>
</dbReference>
<dbReference type="GO" id="GO:0019346">
    <property type="term" value="P:transsulfuration"/>
    <property type="evidence" value="ECO:0007669"/>
    <property type="project" value="InterPro"/>
</dbReference>
<dbReference type="FunFam" id="3.90.1150.10:FF:000066">
    <property type="entry name" value="Putative cystathionine beta-lyase"/>
    <property type="match status" value="1"/>
</dbReference>
<dbReference type="InterPro" id="IPR015424">
    <property type="entry name" value="PyrdxlP-dep_Trfase"/>
</dbReference>
<evidence type="ECO:0000313" key="6">
    <source>
        <dbReference type="Proteomes" id="UP000242877"/>
    </source>
</evidence>
<dbReference type="EMBL" id="AZGZ01000019">
    <property type="protein sequence ID" value="KZZ89827.1"/>
    <property type="molecule type" value="Genomic_DNA"/>
</dbReference>
<dbReference type="Gene3D" id="3.40.640.10">
    <property type="entry name" value="Type I PLP-dependent aspartate aminotransferase-like (Major domain)"/>
    <property type="match status" value="1"/>
</dbReference>
<reference evidence="5 6" key="1">
    <citation type="journal article" date="2016" name="Genome Biol. Evol.">
        <title>Divergent and convergent evolution of fungal pathogenicity.</title>
        <authorList>
            <person name="Shang Y."/>
            <person name="Xiao G."/>
            <person name="Zheng P."/>
            <person name="Cen K."/>
            <person name="Zhan S."/>
            <person name="Wang C."/>
        </authorList>
    </citation>
    <scope>NUCLEOTIDE SEQUENCE [LARGE SCALE GENOMIC DNA]</scope>
    <source>
        <strain evidence="5 6">ARSEF 7405</strain>
    </source>
</reference>
<dbReference type="VEuPathDB" id="FungiDB:AAP_04178"/>
<dbReference type="InterPro" id="IPR015422">
    <property type="entry name" value="PyrdxlP-dep_Trfase_small"/>
</dbReference>
<keyword evidence="6" id="KW-1185">Reference proteome</keyword>
<dbReference type="Pfam" id="PF01053">
    <property type="entry name" value="Cys_Met_Meta_PP"/>
    <property type="match status" value="1"/>
</dbReference>
<accession>A0A167XA76</accession>